<feature type="transmembrane region" description="Helical" evidence="5">
    <location>
        <begin position="387"/>
        <end position="406"/>
    </location>
</feature>
<organism evidence="7 8">
    <name type="scientific">marine gamma proteobacterium HTCC2143</name>
    <dbReference type="NCBI Taxonomy" id="247633"/>
    <lineage>
        <taxon>Bacteria</taxon>
        <taxon>Pseudomonadati</taxon>
        <taxon>Pseudomonadota</taxon>
        <taxon>Gammaproteobacteria</taxon>
        <taxon>Cellvibrionales</taxon>
        <taxon>Spongiibacteraceae</taxon>
        <taxon>BD1-7 clade</taxon>
    </lineage>
</organism>
<evidence type="ECO:0000256" key="3">
    <source>
        <dbReference type="ARBA" id="ARBA00023136"/>
    </source>
</evidence>
<feature type="domain" description="Major facilitator superfamily (MFS) profile" evidence="6">
    <location>
        <begin position="17"/>
        <end position="410"/>
    </location>
</feature>
<feature type="transmembrane region" description="Helical" evidence="5">
    <location>
        <begin position="321"/>
        <end position="343"/>
    </location>
</feature>
<evidence type="ECO:0000256" key="4">
    <source>
        <dbReference type="SAM" id="MobiDB-lite"/>
    </source>
</evidence>
<reference evidence="7 8" key="1">
    <citation type="journal article" date="2010" name="J. Bacteriol.">
        <title>Genome sequence of the oligotrophic marine Gammaproteobacterium HTCC2143, isolated from the Oregon Coast.</title>
        <authorList>
            <person name="Oh H.M."/>
            <person name="Kang I."/>
            <person name="Ferriera S."/>
            <person name="Giovannoni S.J."/>
            <person name="Cho J.C."/>
        </authorList>
    </citation>
    <scope>NUCLEOTIDE SEQUENCE [LARGE SCALE GENOMIC DNA]</scope>
    <source>
        <strain evidence="7 8">HTCC2143</strain>
    </source>
</reference>
<proteinExistence type="predicted"/>
<comment type="caution">
    <text evidence="7">The sequence shown here is derived from an EMBL/GenBank/DDBJ whole genome shotgun (WGS) entry which is preliminary data.</text>
</comment>
<dbReference type="CDD" id="cd17355">
    <property type="entry name" value="MFS_YcxA_like"/>
    <property type="match status" value="1"/>
</dbReference>
<evidence type="ECO:0000256" key="5">
    <source>
        <dbReference type="SAM" id="Phobius"/>
    </source>
</evidence>
<feature type="transmembrane region" description="Helical" evidence="5">
    <location>
        <begin position="108"/>
        <end position="130"/>
    </location>
</feature>
<dbReference type="InterPro" id="IPR050327">
    <property type="entry name" value="Proton-linked_MCT"/>
</dbReference>
<dbReference type="InterPro" id="IPR011701">
    <property type="entry name" value="MFS"/>
</dbReference>
<dbReference type="Proteomes" id="UP000004931">
    <property type="component" value="Unassembled WGS sequence"/>
</dbReference>
<feature type="transmembrane region" description="Helical" evidence="5">
    <location>
        <begin position="233"/>
        <end position="256"/>
    </location>
</feature>
<sequence>MHILSNTQSEFARGWRVLTAAFIGIGVSLVSLPFYSAGIWIRPWQEDFGWTRTEISLATTIGILVMIIVAPLAGIIIDRFGLRKVATISLALYSLGFLAISQMNGELWVLYTISAAYTVAGIASTPLAFTRAVNVWFVKNRGLALGICLTSTGVAGVLLSRFLTPYVDEHGWRQGYMILFYSVIIALPLVWWWTPDQPPSGNPIADDDTDDDPAKGHVTAPGSSVSEALRSRAFWSIGAMFILVAIAVSGLIPSFIPLLQDAGMSPEAAGGYGAVIGGSVMIGRLVTGFLIDRIFAPYVTAVVFSLVALGCLSLGLGGIDYALVAGIALGLAIGAEVDLIGYFSARYFGLKNYGVIFGMQYSVFIVGSGISPILAGQIWDRTGNYDIALIGASVLLMAAVMISLTLPKFPPDTVISSH</sequence>
<protein>
    <submittedName>
        <fullName evidence="7">Major facilitator superfamily MFS_1</fullName>
    </submittedName>
</protein>
<dbReference type="SUPFAM" id="SSF103473">
    <property type="entry name" value="MFS general substrate transporter"/>
    <property type="match status" value="1"/>
</dbReference>
<keyword evidence="8" id="KW-1185">Reference proteome</keyword>
<evidence type="ECO:0000256" key="1">
    <source>
        <dbReference type="ARBA" id="ARBA00022692"/>
    </source>
</evidence>
<dbReference type="AlphaFoldDB" id="A0YBA7"/>
<evidence type="ECO:0000256" key="2">
    <source>
        <dbReference type="ARBA" id="ARBA00022989"/>
    </source>
</evidence>
<keyword evidence="2 5" id="KW-1133">Transmembrane helix</keyword>
<gene>
    <name evidence="7" type="ORF">GP2143_05285</name>
</gene>
<dbReference type="Gene3D" id="1.20.1250.20">
    <property type="entry name" value="MFS general substrate transporter like domains"/>
    <property type="match status" value="2"/>
</dbReference>
<dbReference type="InterPro" id="IPR036259">
    <property type="entry name" value="MFS_trans_sf"/>
</dbReference>
<dbReference type="PROSITE" id="PS50850">
    <property type="entry name" value="MFS"/>
    <property type="match status" value="1"/>
</dbReference>
<feature type="transmembrane region" description="Helical" evidence="5">
    <location>
        <begin position="84"/>
        <end position="102"/>
    </location>
</feature>
<dbReference type="EMBL" id="AAVT01000002">
    <property type="protein sequence ID" value="EAW31837.1"/>
    <property type="molecule type" value="Genomic_DNA"/>
</dbReference>
<evidence type="ECO:0000313" key="7">
    <source>
        <dbReference type="EMBL" id="EAW31837.1"/>
    </source>
</evidence>
<feature type="transmembrane region" description="Helical" evidence="5">
    <location>
        <begin position="15"/>
        <end position="35"/>
    </location>
</feature>
<dbReference type="Pfam" id="PF07690">
    <property type="entry name" value="MFS_1"/>
    <property type="match status" value="1"/>
</dbReference>
<feature type="transmembrane region" description="Helical" evidence="5">
    <location>
        <begin position="142"/>
        <end position="163"/>
    </location>
</feature>
<accession>A0YBA7</accession>
<feature type="transmembrane region" description="Helical" evidence="5">
    <location>
        <begin position="55"/>
        <end position="77"/>
    </location>
</feature>
<keyword evidence="1 5" id="KW-0812">Transmembrane</keyword>
<evidence type="ECO:0000259" key="6">
    <source>
        <dbReference type="PROSITE" id="PS50850"/>
    </source>
</evidence>
<dbReference type="eggNOG" id="COG2807">
    <property type="taxonomic scope" value="Bacteria"/>
</dbReference>
<dbReference type="InterPro" id="IPR020846">
    <property type="entry name" value="MFS_dom"/>
</dbReference>
<dbReference type="GO" id="GO:0022857">
    <property type="term" value="F:transmembrane transporter activity"/>
    <property type="evidence" value="ECO:0007669"/>
    <property type="project" value="InterPro"/>
</dbReference>
<feature type="transmembrane region" description="Helical" evidence="5">
    <location>
        <begin position="294"/>
        <end position="315"/>
    </location>
</feature>
<evidence type="ECO:0000313" key="8">
    <source>
        <dbReference type="Proteomes" id="UP000004931"/>
    </source>
</evidence>
<name>A0YBA7_9GAMM</name>
<feature type="region of interest" description="Disordered" evidence="4">
    <location>
        <begin position="201"/>
        <end position="222"/>
    </location>
</feature>
<keyword evidence="3 5" id="KW-0472">Membrane</keyword>
<feature type="transmembrane region" description="Helical" evidence="5">
    <location>
        <begin position="355"/>
        <end position="375"/>
    </location>
</feature>
<feature type="transmembrane region" description="Helical" evidence="5">
    <location>
        <begin position="175"/>
        <end position="194"/>
    </location>
</feature>
<dbReference type="PANTHER" id="PTHR11360:SF284">
    <property type="entry name" value="EG:103B4.3 PROTEIN-RELATED"/>
    <property type="match status" value="1"/>
</dbReference>
<dbReference type="PANTHER" id="PTHR11360">
    <property type="entry name" value="MONOCARBOXYLATE TRANSPORTER"/>
    <property type="match status" value="1"/>
</dbReference>